<protein>
    <submittedName>
        <fullName evidence="1">tRNA-specific 2-thiouridylase mnmA</fullName>
        <ecNumber evidence="1">2.8.1.-</ecNumber>
    </submittedName>
</protein>
<dbReference type="EC" id="2.8.1.-" evidence="1"/>
<dbReference type="GO" id="GO:0002143">
    <property type="term" value="P:tRNA wobble position uridine thiolation"/>
    <property type="evidence" value="ECO:0007669"/>
    <property type="project" value="TreeGrafter"/>
</dbReference>
<dbReference type="GO" id="GO:0016740">
    <property type="term" value="F:transferase activity"/>
    <property type="evidence" value="ECO:0007669"/>
    <property type="project" value="UniProtKB-KW"/>
</dbReference>
<dbReference type="InterPro" id="IPR014729">
    <property type="entry name" value="Rossmann-like_a/b/a_fold"/>
</dbReference>
<gene>
    <name evidence="1" type="primary">mnmA_2</name>
    <name evidence="1" type="ORF">NCTC10135_00856</name>
</gene>
<dbReference type="KEGG" id="mala:NCTC10135_00856"/>
<keyword evidence="1" id="KW-0808">Transferase</keyword>
<proteinExistence type="predicted"/>
<dbReference type="Gene3D" id="3.40.50.620">
    <property type="entry name" value="HUPs"/>
    <property type="match status" value="1"/>
</dbReference>
<dbReference type="PANTHER" id="PTHR11933:SF5">
    <property type="entry name" value="MITOCHONDRIAL TRNA-SPECIFIC 2-THIOURIDYLASE 1"/>
    <property type="match status" value="1"/>
</dbReference>
<reference evidence="2" key="1">
    <citation type="submission" date="2018-06" db="EMBL/GenBank/DDBJ databases">
        <authorList>
            <consortium name="Pathogen Informatics"/>
        </authorList>
    </citation>
    <scope>NUCLEOTIDE SEQUENCE [LARGE SCALE GENOMIC DNA]</scope>
    <source>
        <strain evidence="2">NCTC10135</strain>
    </source>
</reference>
<dbReference type="Proteomes" id="UP000259864">
    <property type="component" value="Chromosome 1"/>
</dbReference>
<name>A0A3B0P050_9BACT</name>
<dbReference type="PANTHER" id="PTHR11933">
    <property type="entry name" value="TRNA 5-METHYLAMINOMETHYL-2-THIOURIDYLATE -METHYLTRANSFERASE"/>
    <property type="match status" value="1"/>
</dbReference>
<feature type="non-terminal residue" evidence="1">
    <location>
        <position position="37"/>
    </location>
</feature>
<accession>A0A3B0P050</accession>
<evidence type="ECO:0000313" key="2">
    <source>
        <dbReference type="Proteomes" id="UP000259864"/>
    </source>
</evidence>
<dbReference type="SUPFAM" id="SSF52402">
    <property type="entry name" value="Adenine nucleotide alpha hydrolases-like"/>
    <property type="match status" value="1"/>
</dbReference>
<sequence>MSKKIILGMSGGVDSSVCAYLLLKQGYDVEGLFMRNW</sequence>
<evidence type="ECO:0000313" key="1">
    <source>
        <dbReference type="EMBL" id="SYV90332.1"/>
    </source>
</evidence>
<organism evidence="1 2">
    <name type="scientific">Metamycoplasma alkalescens</name>
    <dbReference type="NCBI Taxonomy" id="45363"/>
    <lineage>
        <taxon>Bacteria</taxon>
        <taxon>Bacillati</taxon>
        <taxon>Mycoplasmatota</taxon>
        <taxon>Mycoplasmoidales</taxon>
        <taxon>Metamycoplasmataceae</taxon>
        <taxon>Metamycoplasma</taxon>
    </lineage>
</organism>
<dbReference type="AlphaFoldDB" id="A0A3B0P050"/>
<dbReference type="Pfam" id="PF03054">
    <property type="entry name" value="tRNA_Me_trans"/>
    <property type="match status" value="1"/>
</dbReference>
<dbReference type="EMBL" id="LS991949">
    <property type="protein sequence ID" value="SYV90332.1"/>
    <property type="molecule type" value="Genomic_DNA"/>
</dbReference>